<organism evidence="3 4">
    <name type="scientific">Marasmius crinis-equi</name>
    <dbReference type="NCBI Taxonomy" id="585013"/>
    <lineage>
        <taxon>Eukaryota</taxon>
        <taxon>Fungi</taxon>
        <taxon>Dikarya</taxon>
        <taxon>Basidiomycota</taxon>
        <taxon>Agaricomycotina</taxon>
        <taxon>Agaricomycetes</taxon>
        <taxon>Agaricomycetidae</taxon>
        <taxon>Agaricales</taxon>
        <taxon>Marasmiineae</taxon>
        <taxon>Marasmiaceae</taxon>
        <taxon>Marasmius</taxon>
    </lineage>
</organism>
<keyword evidence="4" id="KW-1185">Reference proteome</keyword>
<name>A0ABR3FS77_9AGAR</name>
<reference evidence="3 4" key="1">
    <citation type="submission" date="2024-02" db="EMBL/GenBank/DDBJ databases">
        <title>A draft genome for the cacao thread blight pathogen Marasmius crinis-equi.</title>
        <authorList>
            <person name="Cohen S.P."/>
            <person name="Baruah I.K."/>
            <person name="Amoako-Attah I."/>
            <person name="Bukari Y."/>
            <person name="Meinhardt L.W."/>
            <person name="Bailey B.A."/>
        </authorList>
    </citation>
    <scope>NUCLEOTIDE SEQUENCE [LARGE SCALE GENOMIC DNA]</scope>
    <source>
        <strain evidence="3 4">GH-76</strain>
    </source>
</reference>
<sequence>MSSSSANSVSPSLATLSAPWPSPTWTRGSGGGWGGNGDGRGRRDRDRDEFASSLYLWTFLSVLILLVIISTIVIFRARTLRQRHRRLVEEAIRTGTYVPPRKNPGFKWISTPVLWEARVQKASEGRNSVRWQDIKPISADLRSSHIIQQRTSLPSASNLSSVSRGRWGFFKLPFGFFRSASSPISARSPSGLDATNLALPVQTLTSEVEAQPSLLTVQYPSPAVGVLVFISMPTPSKAEEVFRPMEIGAVDIDLDLRKASDVSGSEGTLDGRK</sequence>
<dbReference type="Proteomes" id="UP001465976">
    <property type="component" value="Unassembled WGS sequence"/>
</dbReference>
<protein>
    <submittedName>
        <fullName evidence="3">Uncharacterized protein</fullName>
    </submittedName>
</protein>
<evidence type="ECO:0000313" key="4">
    <source>
        <dbReference type="Proteomes" id="UP001465976"/>
    </source>
</evidence>
<evidence type="ECO:0000256" key="1">
    <source>
        <dbReference type="SAM" id="MobiDB-lite"/>
    </source>
</evidence>
<proteinExistence type="predicted"/>
<evidence type="ECO:0000313" key="3">
    <source>
        <dbReference type="EMBL" id="KAL0578318.1"/>
    </source>
</evidence>
<keyword evidence="2" id="KW-0472">Membrane</keyword>
<feature type="compositionally biased region" description="Low complexity" evidence="1">
    <location>
        <begin position="1"/>
        <end position="12"/>
    </location>
</feature>
<evidence type="ECO:0000256" key="2">
    <source>
        <dbReference type="SAM" id="Phobius"/>
    </source>
</evidence>
<accession>A0ABR3FS77</accession>
<keyword evidence="2" id="KW-0812">Transmembrane</keyword>
<feature type="compositionally biased region" description="Gly residues" evidence="1">
    <location>
        <begin position="28"/>
        <end position="38"/>
    </location>
</feature>
<feature type="region of interest" description="Disordered" evidence="1">
    <location>
        <begin position="1"/>
        <end position="44"/>
    </location>
</feature>
<comment type="caution">
    <text evidence="3">The sequence shown here is derived from an EMBL/GenBank/DDBJ whole genome shotgun (WGS) entry which is preliminary data.</text>
</comment>
<feature type="transmembrane region" description="Helical" evidence="2">
    <location>
        <begin position="54"/>
        <end position="75"/>
    </location>
</feature>
<gene>
    <name evidence="3" type="ORF">V5O48_003678</name>
</gene>
<keyword evidence="2" id="KW-1133">Transmembrane helix</keyword>
<dbReference type="EMBL" id="JBAHYK010000106">
    <property type="protein sequence ID" value="KAL0578318.1"/>
    <property type="molecule type" value="Genomic_DNA"/>
</dbReference>